<name>A0ABX1ACF0_9ACTN</name>
<gene>
    <name evidence="4" type="ORF">HCJ92_00915</name>
</gene>
<comment type="similarity">
    <text evidence="3">Belongs to the gas vesicle GvpF/GvpL family.</text>
</comment>
<dbReference type="EMBL" id="JAAVJB010000003">
    <property type="protein sequence ID" value="NJP64882.1"/>
    <property type="molecule type" value="Genomic_DNA"/>
</dbReference>
<dbReference type="RefSeq" id="WP_167931405.1">
    <property type="nucleotide sequence ID" value="NZ_JAAVJB010000003.1"/>
</dbReference>
<evidence type="ECO:0000313" key="4">
    <source>
        <dbReference type="EMBL" id="NJP64882.1"/>
    </source>
</evidence>
<comment type="subcellular location">
    <subcellularLocation>
        <location evidence="2">Gas vesicle</location>
    </subcellularLocation>
</comment>
<dbReference type="Proteomes" id="UP000746503">
    <property type="component" value="Unassembled WGS sequence"/>
</dbReference>
<proteinExistence type="inferred from homology"/>
<evidence type="ECO:0000256" key="2">
    <source>
        <dbReference type="ARBA" id="ARBA00035108"/>
    </source>
</evidence>
<keyword evidence="5" id="KW-1185">Reference proteome</keyword>
<protein>
    <submittedName>
        <fullName evidence="4">GvpL/GvpF family gas vesicle protein</fullName>
    </submittedName>
</protein>
<accession>A0ABX1ACF0</accession>
<evidence type="ECO:0000313" key="5">
    <source>
        <dbReference type="Proteomes" id="UP000746503"/>
    </source>
</evidence>
<dbReference type="PANTHER" id="PTHR36852">
    <property type="entry name" value="PROTEIN GVPL 2"/>
    <property type="match status" value="1"/>
</dbReference>
<organism evidence="4 5">
    <name type="scientific">Streptomyces spiramenti</name>
    <dbReference type="NCBI Taxonomy" id="2720606"/>
    <lineage>
        <taxon>Bacteria</taxon>
        <taxon>Bacillati</taxon>
        <taxon>Actinomycetota</taxon>
        <taxon>Actinomycetes</taxon>
        <taxon>Kitasatosporales</taxon>
        <taxon>Streptomycetaceae</taxon>
        <taxon>Streptomyces</taxon>
    </lineage>
</organism>
<evidence type="ECO:0000256" key="1">
    <source>
        <dbReference type="ARBA" id="ARBA00022987"/>
    </source>
</evidence>
<reference evidence="4 5" key="1">
    <citation type="submission" date="2020-03" db="EMBL/GenBank/DDBJ databases">
        <title>Draft genome of Streptomyces sp. ventii, isolated from the Axial Seamount in the Pacific Ocean, and resequencing of the two type strains Streptomyces lonarensis strain NCL 716 and Streptomyces bohaiensis strain 11A07.</title>
        <authorList>
            <person name="Loughran R.M."/>
            <person name="Pfannmuller K.M."/>
            <person name="Wasson B.J."/>
            <person name="Deadmond M.C."/>
            <person name="Paddock B.E."/>
            <person name="Koyack M.J."/>
            <person name="Gallegos D.A."/>
            <person name="Mitchell E.A."/>
            <person name="Ushijima B."/>
            <person name="Saw J.H."/>
            <person name="Mcphail K.L."/>
            <person name="Videau P."/>
        </authorList>
    </citation>
    <scope>NUCLEOTIDE SEQUENCE [LARGE SCALE GENOMIC DNA]</scope>
    <source>
        <strain evidence="5">5675061</strain>
    </source>
</reference>
<evidence type="ECO:0000256" key="3">
    <source>
        <dbReference type="ARBA" id="ARBA00035643"/>
    </source>
</evidence>
<dbReference type="InterPro" id="IPR009430">
    <property type="entry name" value="GvpL/GvpF"/>
</dbReference>
<sequence>MNTVPCYLYAITAADHPARTDSLVGVGDPPAELRVVQAGEVKAYISDVPEDLKARRRHLLAHQEVLNSLLGEGSVLPMQFGHIAPDESQIREVLAERSTDFVEQLQRIGDCVEFHVKASRAEVDVIRDVTQESDEIRQLRQRAQRPGASHEDQVALGEAVSRAIATRRAADGADLHQRLAPAAGDSRAAEAAAEESLAASYLVPVSGAEEFGRLVTTEQNRLGEGWDVRLFGPLPPYSFV</sequence>
<dbReference type="PANTHER" id="PTHR36852:SF1">
    <property type="entry name" value="PROTEIN GVPL 2"/>
    <property type="match status" value="1"/>
</dbReference>
<comment type="caution">
    <text evidence="4">The sequence shown here is derived from an EMBL/GenBank/DDBJ whole genome shotgun (WGS) entry which is preliminary data.</text>
</comment>
<keyword evidence="1" id="KW-0304">Gas vesicle</keyword>
<dbReference type="Pfam" id="PF06386">
    <property type="entry name" value="GvpL_GvpF"/>
    <property type="match status" value="1"/>
</dbReference>